<organism evidence="1 2">
    <name type="scientific">Parasponia andersonii</name>
    <name type="common">Sponia andersonii</name>
    <dbReference type="NCBI Taxonomy" id="3476"/>
    <lineage>
        <taxon>Eukaryota</taxon>
        <taxon>Viridiplantae</taxon>
        <taxon>Streptophyta</taxon>
        <taxon>Embryophyta</taxon>
        <taxon>Tracheophyta</taxon>
        <taxon>Spermatophyta</taxon>
        <taxon>Magnoliopsida</taxon>
        <taxon>eudicotyledons</taxon>
        <taxon>Gunneridae</taxon>
        <taxon>Pentapetalae</taxon>
        <taxon>rosids</taxon>
        <taxon>fabids</taxon>
        <taxon>Rosales</taxon>
        <taxon>Cannabaceae</taxon>
        <taxon>Parasponia</taxon>
    </lineage>
</organism>
<comment type="caution">
    <text evidence="1">The sequence shown here is derived from an EMBL/GenBank/DDBJ whole genome shotgun (WGS) entry which is preliminary data.</text>
</comment>
<protein>
    <submittedName>
        <fullName evidence="1">Uncharacterized protein</fullName>
    </submittedName>
</protein>
<accession>A0A2P5A4I6</accession>
<proteinExistence type="predicted"/>
<dbReference type="AlphaFoldDB" id="A0A2P5A4I6"/>
<sequence length="45" mass="5412">MDSRNSYLPKWFDLRSDQIQVELKSNFARHPTYQVANWSRLSAVR</sequence>
<reference evidence="2" key="1">
    <citation type="submission" date="2016-06" db="EMBL/GenBank/DDBJ databases">
        <title>Parallel loss of symbiosis genes in relatives of nitrogen-fixing non-legume Parasponia.</title>
        <authorList>
            <person name="Van Velzen R."/>
            <person name="Holmer R."/>
            <person name="Bu F."/>
            <person name="Rutten L."/>
            <person name="Van Zeijl A."/>
            <person name="Liu W."/>
            <person name="Santuari L."/>
            <person name="Cao Q."/>
            <person name="Sharma T."/>
            <person name="Shen D."/>
            <person name="Roswanjaya Y."/>
            <person name="Wardhani T."/>
            <person name="Kalhor M.S."/>
            <person name="Jansen J."/>
            <person name="Van den Hoogen J."/>
            <person name="Gungor B."/>
            <person name="Hartog M."/>
            <person name="Hontelez J."/>
            <person name="Verver J."/>
            <person name="Yang W.-C."/>
            <person name="Schijlen E."/>
            <person name="Repin R."/>
            <person name="Schilthuizen M."/>
            <person name="Schranz E."/>
            <person name="Heidstra R."/>
            <person name="Miyata K."/>
            <person name="Fedorova E."/>
            <person name="Kohlen W."/>
            <person name="Bisseling T."/>
            <person name="Smit S."/>
            <person name="Geurts R."/>
        </authorList>
    </citation>
    <scope>NUCLEOTIDE SEQUENCE [LARGE SCALE GENOMIC DNA]</scope>
    <source>
        <strain evidence="2">cv. WU1-14</strain>
    </source>
</reference>
<keyword evidence="2" id="KW-1185">Reference proteome</keyword>
<dbReference type="Proteomes" id="UP000237105">
    <property type="component" value="Unassembled WGS sequence"/>
</dbReference>
<gene>
    <name evidence="1" type="ORF">PanWU01x14_369780</name>
</gene>
<feature type="non-terminal residue" evidence="1">
    <location>
        <position position="45"/>
    </location>
</feature>
<name>A0A2P5A4I6_PARAD</name>
<dbReference type="EMBL" id="JXTB01001044">
    <property type="protein sequence ID" value="PON31460.1"/>
    <property type="molecule type" value="Genomic_DNA"/>
</dbReference>
<evidence type="ECO:0000313" key="1">
    <source>
        <dbReference type="EMBL" id="PON31460.1"/>
    </source>
</evidence>
<evidence type="ECO:0000313" key="2">
    <source>
        <dbReference type="Proteomes" id="UP000237105"/>
    </source>
</evidence>